<evidence type="ECO:0000256" key="2">
    <source>
        <dbReference type="SAM" id="Phobius"/>
    </source>
</evidence>
<accession>A0ABR1TLT6</accession>
<comment type="caution">
    <text evidence="3">The sequence shown here is derived from an EMBL/GenBank/DDBJ whole genome shotgun (WGS) entry which is preliminary data.</text>
</comment>
<proteinExistence type="predicted"/>
<keyword evidence="2" id="KW-0812">Transmembrane</keyword>
<evidence type="ECO:0000256" key="1">
    <source>
        <dbReference type="SAM" id="MobiDB-lite"/>
    </source>
</evidence>
<evidence type="ECO:0000313" key="3">
    <source>
        <dbReference type="EMBL" id="KAK8047611.1"/>
    </source>
</evidence>
<dbReference type="Proteomes" id="UP001446871">
    <property type="component" value="Unassembled WGS sequence"/>
</dbReference>
<evidence type="ECO:0000313" key="4">
    <source>
        <dbReference type="Proteomes" id="UP001446871"/>
    </source>
</evidence>
<reference evidence="3 4" key="1">
    <citation type="submission" date="2023-01" db="EMBL/GenBank/DDBJ databases">
        <title>Analysis of 21 Apiospora genomes using comparative genomics revels a genus with tremendous synthesis potential of carbohydrate active enzymes and secondary metabolites.</title>
        <authorList>
            <person name="Sorensen T."/>
        </authorList>
    </citation>
    <scope>NUCLEOTIDE SEQUENCE [LARGE SCALE GENOMIC DNA]</scope>
    <source>
        <strain evidence="3 4">CBS 83171</strain>
    </source>
</reference>
<organism evidence="3 4">
    <name type="scientific">Apiospora saccharicola</name>
    <dbReference type="NCBI Taxonomy" id="335842"/>
    <lineage>
        <taxon>Eukaryota</taxon>
        <taxon>Fungi</taxon>
        <taxon>Dikarya</taxon>
        <taxon>Ascomycota</taxon>
        <taxon>Pezizomycotina</taxon>
        <taxon>Sordariomycetes</taxon>
        <taxon>Xylariomycetidae</taxon>
        <taxon>Amphisphaeriales</taxon>
        <taxon>Apiosporaceae</taxon>
        <taxon>Apiospora</taxon>
    </lineage>
</organism>
<keyword evidence="2" id="KW-0472">Membrane</keyword>
<keyword evidence="2" id="KW-1133">Transmembrane helix</keyword>
<protein>
    <submittedName>
        <fullName evidence="3">Uncharacterized protein</fullName>
    </submittedName>
</protein>
<feature type="region of interest" description="Disordered" evidence="1">
    <location>
        <begin position="1"/>
        <end position="21"/>
    </location>
</feature>
<sequence>MASQSTTHESSEKAPVVVNHTELQSCSVSGTTTLGANEKDVVETSMELGRNSSVSTPSTAHHLNPFDTDIEALHSSDNLNRKSISQTPPNPNCSVWPGQDHWKQKAKAAKQKNRSCNFMAGLSKRNRIIAKILLAFLIIGLAVGVGVGISKPLGADIWKPKSS</sequence>
<gene>
    <name evidence="3" type="ORF">PG996_015675</name>
</gene>
<feature type="transmembrane region" description="Helical" evidence="2">
    <location>
        <begin position="128"/>
        <end position="149"/>
    </location>
</feature>
<name>A0ABR1TLT6_9PEZI</name>
<dbReference type="EMBL" id="JAQQWM010000009">
    <property type="protein sequence ID" value="KAK8047611.1"/>
    <property type="molecule type" value="Genomic_DNA"/>
</dbReference>
<keyword evidence="4" id="KW-1185">Reference proteome</keyword>